<sequence>MNNKPKVYLAGPDIFLPNPIEHGEKLKKICTKYGLQGLYPLDNQFDLSDLKRGPDKAIKIYQADIELINASDCLVANLSPFRGVSADPGTCFELGYAVAQNKPVAIYSNDTREYKHKLKNLHLSEDDWSIEDMGLTDNLMLIAPAQNVVHDTFEAAIADLSKMILLK</sequence>
<dbReference type="Gene3D" id="3.40.50.450">
    <property type="match status" value="1"/>
</dbReference>
<dbReference type="GO" id="GO:0009159">
    <property type="term" value="P:deoxyribonucleoside monophosphate catabolic process"/>
    <property type="evidence" value="ECO:0007669"/>
    <property type="project" value="TreeGrafter"/>
</dbReference>
<gene>
    <name evidence="1" type="ORF">METZ01_LOCUS129621</name>
</gene>
<dbReference type="EMBL" id="UINC01018304">
    <property type="protein sequence ID" value="SVA76767.1"/>
    <property type="molecule type" value="Genomic_DNA"/>
</dbReference>
<dbReference type="PANTHER" id="PTHR15364:SF0">
    <property type="entry name" value="2'-DEOXYNUCLEOSIDE 5'-PHOSPHATE N-HYDROLASE 1"/>
    <property type="match status" value="1"/>
</dbReference>
<dbReference type="PANTHER" id="PTHR15364">
    <property type="entry name" value="2'-DEOXYNUCLEOSIDE 5'-PHOSPHATE N-HYDROLASE 1"/>
    <property type="match status" value="1"/>
</dbReference>
<reference evidence="1" key="1">
    <citation type="submission" date="2018-05" db="EMBL/GenBank/DDBJ databases">
        <authorList>
            <person name="Lanie J.A."/>
            <person name="Ng W.-L."/>
            <person name="Kazmierczak K.M."/>
            <person name="Andrzejewski T.M."/>
            <person name="Davidsen T.M."/>
            <person name="Wayne K.J."/>
            <person name="Tettelin H."/>
            <person name="Glass J.I."/>
            <person name="Rusch D."/>
            <person name="Podicherti R."/>
            <person name="Tsui H.-C.T."/>
            <person name="Winkler M.E."/>
        </authorList>
    </citation>
    <scope>NUCLEOTIDE SEQUENCE</scope>
</reference>
<name>A0A381YJZ3_9ZZZZ</name>
<dbReference type="AlphaFoldDB" id="A0A381YJZ3"/>
<dbReference type="Pfam" id="PF05014">
    <property type="entry name" value="Nuc_deoxyrib_tr"/>
    <property type="match status" value="1"/>
</dbReference>
<dbReference type="GO" id="GO:0070694">
    <property type="term" value="F:5-hydroxymethyl-dUMP N-hydrolase activity"/>
    <property type="evidence" value="ECO:0007669"/>
    <property type="project" value="TreeGrafter"/>
</dbReference>
<dbReference type="InterPro" id="IPR007710">
    <property type="entry name" value="Nucleoside_deoxyribTrfase"/>
</dbReference>
<evidence type="ECO:0008006" key="2">
    <source>
        <dbReference type="Google" id="ProtNLM"/>
    </source>
</evidence>
<dbReference type="SUPFAM" id="SSF52309">
    <property type="entry name" value="N-(deoxy)ribosyltransferase-like"/>
    <property type="match status" value="1"/>
</dbReference>
<evidence type="ECO:0000313" key="1">
    <source>
        <dbReference type="EMBL" id="SVA76767.1"/>
    </source>
</evidence>
<accession>A0A381YJZ3</accession>
<organism evidence="1">
    <name type="scientific">marine metagenome</name>
    <dbReference type="NCBI Taxonomy" id="408172"/>
    <lineage>
        <taxon>unclassified sequences</taxon>
        <taxon>metagenomes</taxon>
        <taxon>ecological metagenomes</taxon>
    </lineage>
</organism>
<protein>
    <recommendedName>
        <fullName evidence="2">Nucleoside 2-deoxyribosyltransferase</fullName>
    </recommendedName>
</protein>
<proteinExistence type="predicted"/>
<dbReference type="InterPro" id="IPR051239">
    <property type="entry name" value="2'-dNMP_N-hydrolase"/>
</dbReference>